<dbReference type="AlphaFoldDB" id="A0A2N6QPP8"/>
<protein>
    <submittedName>
        <fullName evidence="1">Uncharacterized protein</fullName>
    </submittedName>
</protein>
<dbReference type="Proteomes" id="UP000235564">
    <property type="component" value="Unassembled WGS sequence"/>
</dbReference>
<sequence>MKRIILVAIFICLAFPSFSKVLNEIIGPCDSIDYTLIRKPLFSLEFPPEEKWEEYNKRKKKFTSLLAHFIIEKLVDELVYVSDTVTIGFVVNSRGLVDTTYQVRPKYVPFENILHFIKEYDFKNQLVEFYSESLDRYSFLVRLDIWIDREHSQLIIDFERIRKWKENNQLK</sequence>
<accession>A0A2N6QPP8</accession>
<organism evidence="1 2">
    <name type="scientific">Hoylesella buccalis</name>
    <dbReference type="NCBI Taxonomy" id="28127"/>
    <lineage>
        <taxon>Bacteria</taxon>
        <taxon>Pseudomonadati</taxon>
        <taxon>Bacteroidota</taxon>
        <taxon>Bacteroidia</taxon>
        <taxon>Bacteroidales</taxon>
        <taxon>Prevotellaceae</taxon>
        <taxon>Hoylesella</taxon>
    </lineage>
</organism>
<evidence type="ECO:0000313" key="1">
    <source>
        <dbReference type="EMBL" id="PMC23617.1"/>
    </source>
</evidence>
<gene>
    <name evidence="1" type="ORF">CJ231_08710</name>
</gene>
<comment type="caution">
    <text evidence="1">The sequence shown here is derived from an EMBL/GenBank/DDBJ whole genome shotgun (WGS) entry which is preliminary data.</text>
</comment>
<name>A0A2N6QPP8_9BACT</name>
<dbReference type="EMBL" id="PNGJ01000007">
    <property type="protein sequence ID" value="PMC23617.1"/>
    <property type="molecule type" value="Genomic_DNA"/>
</dbReference>
<proteinExistence type="predicted"/>
<dbReference type="OrthoDB" id="9868940at2"/>
<reference evidence="1 2" key="1">
    <citation type="submission" date="2017-09" db="EMBL/GenBank/DDBJ databases">
        <title>Bacterial strain isolated from the female urinary microbiota.</title>
        <authorList>
            <person name="Thomas-White K."/>
            <person name="Kumar N."/>
            <person name="Forster S."/>
            <person name="Putonti C."/>
            <person name="Lawley T."/>
            <person name="Wolfe A.J."/>
        </authorList>
    </citation>
    <scope>NUCLEOTIDE SEQUENCE [LARGE SCALE GENOMIC DNA]</scope>
    <source>
        <strain evidence="1 2">UMB0536</strain>
    </source>
</reference>
<evidence type="ECO:0000313" key="2">
    <source>
        <dbReference type="Proteomes" id="UP000235564"/>
    </source>
</evidence>
<dbReference type="RefSeq" id="WP_102697610.1">
    <property type="nucleotide sequence ID" value="NZ_PNGJ01000007.1"/>
</dbReference>